<keyword evidence="3" id="KW-0479">Metal-binding</keyword>
<comment type="similarity">
    <text evidence="2">Belongs to the HAD-like hydrolase superfamily.</text>
</comment>
<dbReference type="SUPFAM" id="SSF56784">
    <property type="entry name" value="HAD-like"/>
    <property type="match status" value="1"/>
</dbReference>
<dbReference type="InterPro" id="IPR006355">
    <property type="entry name" value="LHPP/HDHD2"/>
</dbReference>
<reference evidence="7 8" key="1">
    <citation type="submission" date="2024-02" db="EMBL/GenBank/DDBJ databases">
        <authorList>
            <person name="Daric V."/>
            <person name="Darras S."/>
        </authorList>
    </citation>
    <scope>NUCLEOTIDE SEQUENCE [LARGE SCALE GENOMIC DNA]</scope>
</reference>
<dbReference type="Proteomes" id="UP001642483">
    <property type="component" value="Unassembled WGS sequence"/>
</dbReference>
<evidence type="ECO:0000256" key="4">
    <source>
        <dbReference type="ARBA" id="ARBA00022842"/>
    </source>
</evidence>
<dbReference type="NCBIfam" id="TIGR01458">
    <property type="entry name" value="HAD-SF-IIA-hyp3"/>
    <property type="match status" value="1"/>
</dbReference>
<gene>
    <name evidence="7" type="ORF">CVLEPA_LOCUS24864</name>
</gene>
<sequence>MNRMTQIFQRAKAVLVDLSGTLHIEDQVIPGCHEALSKLRKSGLKVKFVTNTTKEDLHSLHQRLIRLGFEIEENEIYTSLTAARQLLESEGSRPYLMLTESAKKDFVGIDTNVPNAVVVGLSSQHFRYEAMNYALRLLLDGASLIAINKARYFKRPDGFALGPGAFAAALEYATDKKSTIVGKPEASFFLGAIKDLDCTPEECVMIGDDVRDDIDGAIKAKMEGILVQTGKYIAGDEDKISLSKDCVAQDFSNAVDMILSSR</sequence>
<keyword evidence="4" id="KW-0460">Magnesium</keyword>
<comment type="caution">
    <text evidence="7">The sequence shown here is derived from an EMBL/GenBank/DDBJ whole genome shotgun (WGS) entry which is preliminary data.</text>
</comment>
<evidence type="ECO:0000313" key="8">
    <source>
        <dbReference type="Proteomes" id="UP001642483"/>
    </source>
</evidence>
<dbReference type="EMBL" id="CAWYQH010000130">
    <property type="protein sequence ID" value="CAK8692123.1"/>
    <property type="molecule type" value="Genomic_DNA"/>
</dbReference>
<protein>
    <recommendedName>
        <fullName evidence="5">Haloacid dehalogenase-like hydrolase domain-containing protein 2</fullName>
    </recommendedName>
</protein>
<dbReference type="Pfam" id="PF13242">
    <property type="entry name" value="Hydrolase_like"/>
    <property type="match status" value="1"/>
</dbReference>
<name>A0ABP0GK38_CLALP</name>
<accession>A0ABP0GK38</accession>
<evidence type="ECO:0000256" key="1">
    <source>
        <dbReference type="ARBA" id="ARBA00001946"/>
    </source>
</evidence>
<evidence type="ECO:0000256" key="2">
    <source>
        <dbReference type="ARBA" id="ARBA00007958"/>
    </source>
</evidence>
<organism evidence="7 8">
    <name type="scientific">Clavelina lepadiformis</name>
    <name type="common">Light-bulb sea squirt</name>
    <name type="synonym">Ascidia lepadiformis</name>
    <dbReference type="NCBI Taxonomy" id="159417"/>
    <lineage>
        <taxon>Eukaryota</taxon>
        <taxon>Metazoa</taxon>
        <taxon>Chordata</taxon>
        <taxon>Tunicata</taxon>
        <taxon>Ascidiacea</taxon>
        <taxon>Aplousobranchia</taxon>
        <taxon>Clavelinidae</taxon>
        <taxon>Clavelina</taxon>
    </lineage>
</organism>
<dbReference type="CDD" id="cd07509">
    <property type="entry name" value="HAD_PPase"/>
    <property type="match status" value="1"/>
</dbReference>
<comment type="cofactor">
    <cofactor evidence="1">
        <name>Mg(2+)</name>
        <dbReference type="ChEBI" id="CHEBI:18420"/>
    </cofactor>
</comment>
<dbReference type="NCBIfam" id="TIGR01460">
    <property type="entry name" value="HAD-SF-IIA"/>
    <property type="match status" value="1"/>
</dbReference>
<evidence type="ECO:0000313" key="7">
    <source>
        <dbReference type="EMBL" id="CAK8692123.1"/>
    </source>
</evidence>
<dbReference type="PANTHER" id="PTHR19288">
    <property type="entry name" value="4-NITROPHENYLPHOSPHATASE-RELATED"/>
    <property type="match status" value="1"/>
</dbReference>
<proteinExistence type="inferred from homology"/>
<dbReference type="InterPro" id="IPR023214">
    <property type="entry name" value="HAD_sf"/>
</dbReference>
<evidence type="ECO:0000256" key="5">
    <source>
        <dbReference type="ARBA" id="ARBA00039666"/>
    </source>
</evidence>
<dbReference type="InterPro" id="IPR002645">
    <property type="entry name" value="STAS_dom"/>
</dbReference>
<dbReference type="Pfam" id="PF13344">
    <property type="entry name" value="Hydrolase_6"/>
    <property type="match status" value="1"/>
</dbReference>
<dbReference type="PROSITE" id="PS50801">
    <property type="entry name" value="STAS"/>
    <property type="match status" value="1"/>
</dbReference>
<dbReference type="Gene3D" id="3.40.50.1000">
    <property type="entry name" value="HAD superfamily/HAD-like"/>
    <property type="match status" value="2"/>
</dbReference>
<evidence type="ECO:0000259" key="6">
    <source>
        <dbReference type="PROSITE" id="PS50801"/>
    </source>
</evidence>
<keyword evidence="8" id="KW-1185">Reference proteome</keyword>
<feature type="domain" description="STAS" evidence="6">
    <location>
        <begin position="1"/>
        <end position="87"/>
    </location>
</feature>
<dbReference type="InterPro" id="IPR006357">
    <property type="entry name" value="HAD-SF_hydro_IIA"/>
</dbReference>
<evidence type="ECO:0000256" key="3">
    <source>
        <dbReference type="ARBA" id="ARBA00022723"/>
    </source>
</evidence>
<dbReference type="InterPro" id="IPR036412">
    <property type="entry name" value="HAD-like_sf"/>
</dbReference>
<dbReference type="PANTHER" id="PTHR19288:SF46">
    <property type="entry name" value="HALOACID DEHALOGENASE-LIKE HYDROLASE DOMAIN-CONTAINING PROTEIN 2"/>
    <property type="match status" value="1"/>
</dbReference>